<feature type="region of interest" description="Disordered" evidence="1">
    <location>
        <begin position="205"/>
        <end position="252"/>
    </location>
</feature>
<name>A0A6C0ID27_9ZZZZ</name>
<dbReference type="EMBL" id="MN740154">
    <property type="protein sequence ID" value="QHT90520.1"/>
    <property type="molecule type" value="Genomic_DNA"/>
</dbReference>
<evidence type="ECO:0000313" key="2">
    <source>
        <dbReference type="EMBL" id="QHT90520.1"/>
    </source>
</evidence>
<dbReference type="AlphaFoldDB" id="A0A6C0ID27"/>
<protein>
    <submittedName>
        <fullName evidence="2">Uncharacterized protein</fullName>
    </submittedName>
</protein>
<sequence>MDILYYSNLCVHSQKVIEFVVKHQLSNQLSCICVDKRKRDVNNNQTVVVLENGQQVTLPPNLQSIPAVLCVKKNYTLVMGKDPILAYLQEKFGTQYANAAFDHPGSQNTKQRLQEREPVGVTLTGVTLNSNIFSEAFTSYDLSPDDLSTKSTSQNRPLHHYTSVHQDFKINTPEDSYRPDKVSSNITIDVLQQQRNHEIPVVQVAPPNGIYGQPSEQTPQQPNHGARGQPDNFGKGFNGSSNRNVMSYAGGM</sequence>
<evidence type="ECO:0000256" key="1">
    <source>
        <dbReference type="SAM" id="MobiDB-lite"/>
    </source>
</evidence>
<feature type="compositionally biased region" description="Polar residues" evidence="1">
    <location>
        <begin position="214"/>
        <end position="223"/>
    </location>
</feature>
<organism evidence="2">
    <name type="scientific">viral metagenome</name>
    <dbReference type="NCBI Taxonomy" id="1070528"/>
    <lineage>
        <taxon>unclassified sequences</taxon>
        <taxon>metagenomes</taxon>
        <taxon>organismal metagenomes</taxon>
    </lineage>
</organism>
<reference evidence="2" key="1">
    <citation type="journal article" date="2020" name="Nature">
        <title>Giant virus diversity and host interactions through global metagenomics.</title>
        <authorList>
            <person name="Schulz F."/>
            <person name="Roux S."/>
            <person name="Paez-Espino D."/>
            <person name="Jungbluth S."/>
            <person name="Walsh D.A."/>
            <person name="Denef V.J."/>
            <person name="McMahon K.D."/>
            <person name="Konstantinidis K.T."/>
            <person name="Eloe-Fadrosh E.A."/>
            <person name="Kyrpides N.C."/>
            <person name="Woyke T."/>
        </authorList>
    </citation>
    <scope>NUCLEOTIDE SEQUENCE</scope>
    <source>
        <strain evidence="2">GVMAG-M-3300023184-68</strain>
    </source>
</reference>
<accession>A0A6C0ID27</accession>
<proteinExistence type="predicted"/>